<feature type="compositionally biased region" description="Polar residues" evidence="1">
    <location>
        <begin position="443"/>
        <end position="452"/>
    </location>
</feature>
<organism evidence="2 3">
    <name type="scientific">Phellinidium pouzarii</name>
    <dbReference type="NCBI Taxonomy" id="167371"/>
    <lineage>
        <taxon>Eukaryota</taxon>
        <taxon>Fungi</taxon>
        <taxon>Dikarya</taxon>
        <taxon>Basidiomycota</taxon>
        <taxon>Agaricomycotina</taxon>
        <taxon>Agaricomycetes</taxon>
        <taxon>Hymenochaetales</taxon>
        <taxon>Hymenochaetaceae</taxon>
        <taxon>Phellinidium</taxon>
    </lineage>
</organism>
<feature type="region of interest" description="Disordered" evidence="1">
    <location>
        <begin position="310"/>
        <end position="353"/>
    </location>
</feature>
<feature type="compositionally biased region" description="Basic residues" evidence="1">
    <location>
        <begin position="164"/>
        <end position="179"/>
    </location>
</feature>
<evidence type="ECO:0000256" key="1">
    <source>
        <dbReference type="SAM" id="MobiDB-lite"/>
    </source>
</evidence>
<feature type="compositionally biased region" description="Low complexity" evidence="1">
    <location>
        <begin position="373"/>
        <end position="393"/>
    </location>
</feature>
<dbReference type="Proteomes" id="UP000308199">
    <property type="component" value="Unassembled WGS sequence"/>
</dbReference>
<accession>A0A4S4LJU8</accession>
<evidence type="ECO:0000313" key="3">
    <source>
        <dbReference type="Proteomes" id="UP000308199"/>
    </source>
</evidence>
<feature type="compositionally biased region" description="Polar residues" evidence="1">
    <location>
        <begin position="30"/>
        <end position="55"/>
    </location>
</feature>
<reference evidence="2 3" key="1">
    <citation type="submission" date="2019-02" db="EMBL/GenBank/DDBJ databases">
        <title>Genome sequencing of the rare red list fungi Phellinidium pouzarii.</title>
        <authorList>
            <person name="Buettner E."/>
            <person name="Kellner H."/>
        </authorList>
    </citation>
    <scope>NUCLEOTIDE SEQUENCE [LARGE SCALE GENOMIC DNA]</scope>
    <source>
        <strain evidence="2 3">DSM 108285</strain>
    </source>
</reference>
<feature type="region of interest" description="Disordered" evidence="1">
    <location>
        <begin position="28"/>
        <end position="56"/>
    </location>
</feature>
<name>A0A4S4LJU8_9AGAM</name>
<feature type="region of interest" description="Disordered" evidence="1">
    <location>
        <begin position="440"/>
        <end position="471"/>
    </location>
</feature>
<protein>
    <submittedName>
        <fullName evidence="2">Uncharacterized protein</fullName>
    </submittedName>
</protein>
<dbReference type="AlphaFoldDB" id="A0A4S4LJU8"/>
<comment type="caution">
    <text evidence="2">The sequence shown here is derived from an EMBL/GenBank/DDBJ whole genome shotgun (WGS) entry which is preliminary data.</text>
</comment>
<proteinExistence type="predicted"/>
<feature type="compositionally biased region" description="Basic and acidic residues" evidence="1">
    <location>
        <begin position="397"/>
        <end position="407"/>
    </location>
</feature>
<keyword evidence="3" id="KW-1185">Reference proteome</keyword>
<feature type="compositionally biased region" description="Acidic residues" evidence="1">
    <location>
        <begin position="317"/>
        <end position="332"/>
    </location>
</feature>
<feature type="compositionally biased region" description="Basic residues" evidence="1">
    <location>
        <begin position="199"/>
        <end position="208"/>
    </location>
</feature>
<dbReference type="EMBL" id="SGPK01000010">
    <property type="protein sequence ID" value="THH11658.1"/>
    <property type="molecule type" value="Genomic_DNA"/>
</dbReference>
<sequence>MVAMEQPLTPPPSFRVLRVCTRTRTRTISDENYSENTKSDGATVNTPALSSSPSRGRTRLRIIRNSLTLNSNLRARPHLSVAVPSCRSPPPSSKGMRSPVIDDELIFQMSPIMPQSPTAVFFNSANEVCTEPRRVEESTMQTLSALWENRKQVVEPYAVPQETHHKRPSALHMPQKRTRTGTVTQEHYHHRGYSDGAANRRRERRGGHRPQPSTKTLFDLSELLHASPTPSSPEQSDPFLYSFPSFESIPLAQARQARALRAATKMLGHDERSEVEVRIEDGKAMDATSSPRLGPIHDFEDANFISHAFRSASLDPEKDDMDGEGVEEDEEGYFSSQRSSSVSSSATGATSSLNHSSILSSSLLASFPVRPASQSQSNPSSNPTSRSHSRPTSLRASDSESSSKIEADAVMLTRGRPLVAHSRRRAGVAPVRLCRIVHVPTAASPTQISSRNAAPMPPGDTTPAPQNALRN</sequence>
<dbReference type="OrthoDB" id="3268365at2759"/>
<gene>
    <name evidence="2" type="ORF">EW145_g492</name>
</gene>
<evidence type="ECO:0000313" key="2">
    <source>
        <dbReference type="EMBL" id="THH11658.1"/>
    </source>
</evidence>
<feature type="compositionally biased region" description="Low complexity" evidence="1">
    <location>
        <begin position="335"/>
        <end position="353"/>
    </location>
</feature>
<feature type="region of interest" description="Disordered" evidence="1">
    <location>
        <begin position="369"/>
        <end position="408"/>
    </location>
</feature>
<feature type="region of interest" description="Disordered" evidence="1">
    <location>
        <begin position="161"/>
        <end position="215"/>
    </location>
</feature>